<accession>A0A381Q7M3</accession>
<dbReference type="InterPro" id="IPR002173">
    <property type="entry name" value="Carboh/pur_kinase_PfkB_CS"/>
</dbReference>
<gene>
    <name evidence="4" type="ORF">METZ01_LOCUS27718</name>
</gene>
<dbReference type="GO" id="GO:0033786">
    <property type="term" value="F:heptose-1-phosphate adenylyltransferase activity"/>
    <property type="evidence" value="ECO:0007669"/>
    <property type="project" value="TreeGrafter"/>
</dbReference>
<dbReference type="PANTHER" id="PTHR46969:SF1">
    <property type="entry name" value="BIFUNCTIONAL PROTEIN HLDE"/>
    <property type="match status" value="1"/>
</dbReference>
<dbReference type="GO" id="GO:0033785">
    <property type="term" value="F:heptose 7-phosphate kinase activity"/>
    <property type="evidence" value="ECO:0007669"/>
    <property type="project" value="TreeGrafter"/>
</dbReference>
<reference evidence="4" key="1">
    <citation type="submission" date="2018-05" db="EMBL/GenBank/DDBJ databases">
        <authorList>
            <person name="Lanie J.A."/>
            <person name="Ng W.-L."/>
            <person name="Kazmierczak K.M."/>
            <person name="Andrzejewski T.M."/>
            <person name="Davidsen T.M."/>
            <person name="Wayne K.J."/>
            <person name="Tettelin H."/>
            <person name="Glass J.I."/>
            <person name="Rusch D."/>
            <person name="Podicherti R."/>
            <person name="Tsui H.-C.T."/>
            <person name="Winkler M.E."/>
        </authorList>
    </citation>
    <scope>NUCLEOTIDE SEQUENCE</scope>
</reference>
<evidence type="ECO:0000256" key="1">
    <source>
        <dbReference type="ARBA" id="ARBA00022679"/>
    </source>
</evidence>
<sequence>MSAGCIRGILERSEQARVLVVGDLMLDRYVSGSVTRISPESSVPVVQMDKEWVGVGGAANVAANVVALGAECDLVGCVGSDDAGYELRECLRGLGVGIAGLVEIGERPTTVKTRVLAGHQQVVRIDREDSDDVSTDTVRLLRKEIRRGLAACASVVLEDYDKGVLVPEIIEGVLDGARGEGVPTIVDPKRRRFFGYGSATVFKPNAKELEDALGEPVLPGDADWMEEARSRLDCDHLLLTLGRQGMVLCSTGKGTTLFPASDRAVFDVSGAGDTVTAVVSLALALGASMSEAAVMANHAAAVQVSKPGVATVTRAELYEQAAGGVEDPGVAREVGGYGES</sequence>
<name>A0A381Q7M3_9ZZZZ</name>
<proteinExistence type="predicted"/>
<dbReference type="Gene3D" id="3.40.1190.20">
    <property type="match status" value="1"/>
</dbReference>
<evidence type="ECO:0000256" key="2">
    <source>
        <dbReference type="ARBA" id="ARBA00022777"/>
    </source>
</evidence>
<keyword evidence="2" id="KW-0418">Kinase</keyword>
<dbReference type="EMBL" id="UINC01001225">
    <property type="protein sequence ID" value="SUZ74864.1"/>
    <property type="molecule type" value="Genomic_DNA"/>
</dbReference>
<evidence type="ECO:0000259" key="3">
    <source>
        <dbReference type="Pfam" id="PF00294"/>
    </source>
</evidence>
<keyword evidence="1" id="KW-0808">Transferase</keyword>
<dbReference type="GO" id="GO:0016773">
    <property type="term" value="F:phosphotransferase activity, alcohol group as acceptor"/>
    <property type="evidence" value="ECO:0007669"/>
    <property type="project" value="InterPro"/>
</dbReference>
<dbReference type="InterPro" id="IPR029056">
    <property type="entry name" value="Ribokinase-like"/>
</dbReference>
<dbReference type="CDD" id="cd01172">
    <property type="entry name" value="RfaE_like"/>
    <property type="match status" value="1"/>
</dbReference>
<feature type="domain" description="Carbohydrate kinase PfkB" evidence="3">
    <location>
        <begin position="16"/>
        <end position="311"/>
    </location>
</feature>
<evidence type="ECO:0000313" key="4">
    <source>
        <dbReference type="EMBL" id="SUZ74864.1"/>
    </source>
</evidence>
<dbReference type="InterPro" id="IPR011611">
    <property type="entry name" value="PfkB_dom"/>
</dbReference>
<organism evidence="4">
    <name type="scientific">marine metagenome</name>
    <dbReference type="NCBI Taxonomy" id="408172"/>
    <lineage>
        <taxon>unclassified sequences</taxon>
        <taxon>metagenomes</taxon>
        <taxon>ecological metagenomes</taxon>
    </lineage>
</organism>
<dbReference type="PANTHER" id="PTHR46969">
    <property type="entry name" value="BIFUNCTIONAL PROTEIN HLDE"/>
    <property type="match status" value="1"/>
</dbReference>
<dbReference type="AlphaFoldDB" id="A0A381Q7M3"/>
<dbReference type="Pfam" id="PF00294">
    <property type="entry name" value="PfkB"/>
    <property type="match status" value="1"/>
</dbReference>
<dbReference type="GO" id="GO:0005829">
    <property type="term" value="C:cytosol"/>
    <property type="evidence" value="ECO:0007669"/>
    <property type="project" value="TreeGrafter"/>
</dbReference>
<dbReference type="InterPro" id="IPR011913">
    <property type="entry name" value="RfaE_dom_I"/>
</dbReference>
<dbReference type="SUPFAM" id="SSF53613">
    <property type="entry name" value="Ribokinase-like"/>
    <property type="match status" value="1"/>
</dbReference>
<protein>
    <recommendedName>
        <fullName evidence="3">Carbohydrate kinase PfkB domain-containing protein</fullName>
    </recommendedName>
</protein>
<dbReference type="PROSITE" id="PS00583">
    <property type="entry name" value="PFKB_KINASES_1"/>
    <property type="match status" value="1"/>
</dbReference>